<gene>
    <name evidence="3" type="ORF">DKT69_14775</name>
</gene>
<dbReference type="RefSeq" id="WP_109802136.1">
    <property type="nucleotide sequence ID" value="NZ_QGKS01000218.1"/>
</dbReference>
<feature type="transmembrane region" description="Helical" evidence="2">
    <location>
        <begin position="109"/>
        <end position="133"/>
    </location>
</feature>
<organism evidence="3 4">
    <name type="scientific">Micromonospora sicca</name>
    <dbReference type="NCBI Taxonomy" id="2202420"/>
    <lineage>
        <taxon>Bacteria</taxon>
        <taxon>Bacillati</taxon>
        <taxon>Actinomycetota</taxon>
        <taxon>Actinomycetes</taxon>
        <taxon>Micromonosporales</taxon>
        <taxon>Micromonosporaceae</taxon>
        <taxon>Micromonospora</taxon>
    </lineage>
</organism>
<evidence type="ECO:0000256" key="1">
    <source>
        <dbReference type="SAM" id="MobiDB-lite"/>
    </source>
</evidence>
<keyword evidence="2" id="KW-0812">Transmembrane</keyword>
<keyword evidence="2" id="KW-0472">Membrane</keyword>
<feature type="region of interest" description="Disordered" evidence="1">
    <location>
        <begin position="1"/>
        <end position="23"/>
    </location>
</feature>
<dbReference type="OrthoDB" id="3370089at2"/>
<accession>A0A317DK43</accession>
<evidence type="ECO:0000313" key="4">
    <source>
        <dbReference type="Proteomes" id="UP000246050"/>
    </source>
</evidence>
<dbReference type="Proteomes" id="UP000246050">
    <property type="component" value="Unassembled WGS sequence"/>
</dbReference>
<protein>
    <submittedName>
        <fullName evidence="3">DUF4386 domain-containing protein</fullName>
    </submittedName>
</protein>
<dbReference type="InterPro" id="IPR025495">
    <property type="entry name" value="DUF4386"/>
</dbReference>
<feature type="transmembrane region" description="Helical" evidence="2">
    <location>
        <begin position="218"/>
        <end position="237"/>
    </location>
</feature>
<dbReference type="EMBL" id="QGKS01000218">
    <property type="protein sequence ID" value="PWR14724.1"/>
    <property type="molecule type" value="Genomic_DNA"/>
</dbReference>
<reference evidence="3 4" key="1">
    <citation type="submission" date="2018-05" db="EMBL/GenBank/DDBJ databases">
        <title>Micromonosporas from Atacama Desert.</title>
        <authorList>
            <person name="Carro L."/>
            <person name="Golinska P."/>
            <person name="Klenk H.-P."/>
            <person name="Goodfellow M."/>
        </authorList>
    </citation>
    <scope>NUCLEOTIDE SEQUENCE [LARGE SCALE GENOMIC DNA]</scope>
    <source>
        <strain evidence="3 4">4G51</strain>
    </source>
</reference>
<evidence type="ECO:0000256" key="2">
    <source>
        <dbReference type="SAM" id="Phobius"/>
    </source>
</evidence>
<sequence length="249" mass="25883">MTATTSGPPLPDQHAAVPPPSAAGCASDTGRTYGRLIGPLFLAGFVTYGVGFAQVSSVVDTPDLVTSVSAHQATLVLGACLMLLNTAVDIGKAVLFFPILEKHGKRAALTYLSAMVFEVALLAVGALCLLSLIPLSEQPDAGQVSAELARSLGSLAVDSNTMAYQIGQAGLAFGAFFLCVLLYRTRLVPRFLAAWGVVGYVVHFTGAVAEIFGSHVSLVLLIPGALFELTFGVWLLVKGVRTEPHAQGA</sequence>
<dbReference type="AlphaFoldDB" id="A0A317DK43"/>
<keyword evidence="2" id="KW-1133">Transmembrane helix</keyword>
<feature type="transmembrane region" description="Helical" evidence="2">
    <location>
        <begin position="192"/>
        <end position="212"/>
    </location>
</feature>
<feature type="transmembrane region" description="Helical" evidence="2">
    <location>
        <begin position="75"/>
        <end position="97"/>
    </location>
</feature>
<proteinExistence type="predicted"/>
<feature type="transmembrane region" description="Helical" evidence="2">
    <location>
        <begin position="36"/>
        <end position="55"/>
    </location>
</feature>
<name>A0A317DK43_9ACTN</name>
<feature type="transmembrane region" description="Helical" evidence="2">
    <location>
        <begin position="162"/>
        <end position="183"/>
    </location>
</feature>
<evidence type="ECO:0000313" key="3">
    <source>
        <dbReference type="EMBL" id="PWR14724.1"/>
    </source>
</evidence>
<dbReference type="Pfam" id="PF14329">
    <property type="entry name" value="DUF4386"/>
    <property type="match status" value="1"/>
</dbReference>
<comment type="caution">
    <text evidence="3">The sequence shown here is derived from an EMBL/GenBank/DDBJ whole genome shotgun (WGS) entry which is preliminary data.</text>
</comment>